<dbReference type="STRING" id="983506.L8WUQ2"/>
<sequence>MCKSHQIRSGPSSRERVHISLDWLQTAFVLLLLKLSYVKADPKTPQASCLRRLFCLYCAGPKGVLKAESPPPAASSKFPAFSKGWDQRLRPQINVDSETGLSFKIPQRESGLARDEHITLSSPGTGGFERSLESVLKFGSEDRIGEARFYPAGSPLPMDRRGTETPSERPYFQQPGGQYYEEPQQYDVYEEEHEVLQPEPVAAKPKKKNKIKQIFSRLKRKKTVEPKRKPVVLDTPDDPPGRPLPHTPRTESDLQPPAPVFHPPPSEISSRRYELRDPGFAPPPSSLPRRMSVTTSRDESLRARENATRTGTREGSVFDPPRGGTVVPPSEPSLFGPAPTGPTTAATNTTLYHEQHWDEHHDSVYDAGPPPMLVDERSGNRVPRDYSYASTGSHPSGVPPKKKKRSLGGMFKRIFSRKKKKQPPAVHPVTIVESDPADHQPHYVEQEVYVEPAPPTARTSQTSGTGSAHRPAVVVRPGSSRTHSARTSAASHPAMIPVKAPSSRTSSAVPPVVSPRSSRSRPSTQEPILETMVPISPRDSMTLRRGTGSSVVPPRRYNTGSSVPVPKRYNTDTSFNGLGRHGTNSSTRLGRQATASTGRTVPIATAPIVSQVTSSTNSPSPSIRTADKSWGEVHVPPQPAPAPPPVASRPGGLGLGLGSRPLAGAIPITSRPAARPTARAPRRTYAAPPPRKPYVHVPRPIPPPPRYPSLPTRILPATTGSDAQVQMIVTALRDLAAEERHRTAVTEQRLAEERAWNEEERQRDAELRALIAQLVTRNGSRATVDEFGVREGLRTETITPTAAARGLGVGGAGEDDALLALLLARLLDIMRQGHEVTMQTFRDMIEQILMLAMNDSSQSKPHEQKRASVSARSPYVGSLELISGNQITNHHERDI</sequence>
<feature type="compositionally biased region" description="Pro residues" evidence="1">
    <location>
        <begin position="256"/>
        <end position="266"/>
    </location>
</feature>
<dbReference type="OMA" id="HILCNAC"/>
<gene>
    <name evidence="2" type="ORF">AG1IA_05480</name>
</gene>
<feature type="compositionally biased region" description="Low complexity" evidence="1">
    <location>
        <begin position="671"/>
        <end position="686"/>
    </location>
</feature>
<reference evidence="2 3" key="1">
    <citation type="journal article" date="2013" name="Nat. Commun.">
        <title>The evolution and pathogenic mechanisms of the rice sheath blight pathogen.</title>
        <authorList>
            <person name="Zheng A."/>
            <person name="Lin R."/>
            <person name="Xu L."/>
            <person name="Qin P."/>
            <person name="Tang C."/>
            <person name="Ai P."/>
            <person name="Zhang D."/>
            <person name="Liu Y."/>
            <person name="Sun Z."/>
            <person name="Feng H."/>
            <person name="Wang Y."/>
            <person name="Chen Y."/>
            <person name="Liang X."/>
            <person name="Fu R."/>
            <person name="Li Q."/>
            <person name="Zhang J."/>
            <person name="Yu X."/>
            <person name="Xie Z."/>
            <person name="Ding L."/>
            <person name="Guan P."/>
            <person name="Tang J."/>
            <person name="Liang Y."/>
            <person name="Wang S."/>
            <person name="Deng Q."/>
            <person name="Li S."/>
            <person name="Zhu J."/>
            <person name="Wang L."/>
            <person name="Liu H."/>
            <person name="Li P."/>
        </authorList>
    </citation>
    <scope>NUCLEOTIDE SEQUENCE [LARGE SCALE GENOMIC DNA]</scope>
    <source>
        <strain evidence="3">AG-1 IA</strain>
    </source>
</reference>
<accession>L8WUQ2</accession>
<comment type="caution">
    <text evidence="2">The sequence shown here is derived from an EMBL/GenBank/DDBJ whole genome shotgun (WGS) entry which is preliminary data.</text>
</comment>
<feature type="compositionally biased region" description="Polar residues" evidence="1">
    <location>
        <begin position="611"/>
        <end position="623"/>
    </location>
</feature>
<evidence type="ECO:0000256" key="1">
    <source>
        <dbReference type="SAM" id="MobiDB-lite"/>
    </source>
</evidence>
<dbReference type="HOGENOM" id="CLU_323177_0_0_1"/>
<dbReference type="EMBL" id="AFRT01001426">
    <property type="protein sequence ID" value="ELU40493.1"/>
    <property type="molecule type" value="Genomic_DNA"/>
</dbReference>
<dbReference type="Proteomes" id="UP000011668">
    <property type="component" value="Unassembled WGS sequence"/>
</dbReference>
<feature type="compositionally biased region" description="Basic and acidic residues" evidence="1">
    <location>
        <begin position="296"/>
        <end position="307"/>
    </location>
</feature>
<feature type="region of interest" description="Disordered" evidence="1">
    <location>
        <begin position="387"/>
        <end position="597"/>
    </location>
</feature>
<feature type="region of interest" description="Disordered" evidence="1">
    <location>
        <begin position="148"/>
        <end position="177"/>
    </location>
</feature>
<proteinExistence type="predicted"/>
<organism evidence="2 3">
    <name type="scientific">Thanatephorus cucumeris (strain AG1-IA)</name>
    <name type="common">Rice sheath blight fungus</name>
    <name type="synonym">Rhizoctonia solani</name>
    <dbReference type="NCBI Taxonomy" id="983506"/>
    <lineage>
        <taxon>Eukaryota</taxon>
        <taxon>Fungi</taxon>
        <taxon>Dikarya</taxon>
        <taxon>Basidiomycota</taxon>
        <taxon>Agaricomycotina</taxon>
        <taxon>Agaricomycetes</taxon>
        <taxon>Cantharellales</taxon>
        <taxon>Ceratobasidiaceae</taxon>
        <taxon>Rhizoctonia</taxon>
        <taxon>Rhizoctonia solani AG-1</taxon>
    </lineage>
</organism>
<feature type="compositionally biased region" description="Basic residues" evidence="1">
    <location>
        <begin position="204"/>
        <end position="222"/>
    </location>
</feature>
<feature type="compositionally biased region" description="Pro residues" evidence="1">
    <location>
        <begin position="636"/>
        <end position="646"/>
    </location>
</feature>
<feature type="compositionally biased region" description="Low complexity" evidence="1">
    <location>
        <begin position="479"/>
        <end position="492"/>
    </location>
</feature>
<evidence type="ECO:0000313" key="3">
    <source>
        <dbReference type="Proteomes" id="UP000011668"/>
    </source>
</evidence>
<evidence type="ECO:0000313" key="2">
    <source>
        <dbReference type="EMBL" id="ELU40493.1"/>
    </source>
</evidence>
<dbReference type="AlphaFoldDB" id="L8WUQ2"/>
<feature type="compositionally biased region" description="Polar residues" evidence="1">
    <location>
        <begin position="571"/>
        <end position="597"/>
    </location>
</feature>
<feature type="compositionally biased region" description="Polar residues" evidence="1">
    <location>
        <begin position="457"/>
        <end position="466"/>
    </location>
</feature>
<name>L8WUQ2_THACA</name>
<feature type="region of interest" description="Disordered" evidence="1">
    <location>
        <begin position="611"/>
        <end position="646"/>
    </location>
</feature>
<feature type="compositionally biased region" description="Basic and acidic residues" evidence="1">
    <location>
        <begin position="158"/>
        <end position="167"/>
    </location>
</feature>
<keyword evidence="3" id="KW-1185">Reference proteome</keyword>
<feature type="region of interest" description="Disordered" evidence="1">
    <location>
        <begin position="197"/>
        <end position="346"/>
    </location>
</feature>
<protein>
    <submittedName>
        <fullName evidence="2">Uncharacterized protein</fullName>
    </submittedName>
</protein>
<feature type="region of interest" description="Disordered" evidence="1">
    <location>
        <begin position="671"/>
        <end position="701"/>
    </location>
</feature>
<dbReference type="OrthoDB" id="3259749at2759"/>
<feature type="compositionally biased region" description="Basic and acidic residues" evidence="1">
    <location>
        <begin position="436"/>
        <end position="445"/>
    </location>
</feature>
<feature type="compositionally biased region" description="Low complexity" evidence="1">
    <location>
        <begin position="336"/>
        <end position="346"/>
    </location>
</feature>
<feature type="compositionally biased region" description="Low complexity" evidence="1">
    <location>
        <begin position="500"/>
        <end position="524"/>
    </location>
</feature>